<sequence>MSEFNQSNQDTSFDINKLLNMLPKESPTPSPPKYLAQASALDQVTNNEHMQIIKAAIPFLEHNMQKQLAIMVKFLELKNTFNLYNNDNYKQVEQLNLGSNNREAMLSNIRSVCSDCNKNLVDIVLNMLNINKLMQNYQRLQQETLKKEEPKTNVKDESTETTTSNTPFNFNTPQQQTPPPPSENKPSMDNTMIEGLKSMLSPEQRNMVDMFSTMMKMNSINNNQKENDKNE</sequence>
<feature type="compositionally biased region" description="Low complexity" evidence="1">
    <location>
        <begin position="160"/>
        <end position="175"/>
    </location>
</feature>
<name>A0A4R3MQ96_9FIRM</name>
<evidence type="ECO:0000313" key="3">
    <source>
        <dbReference type="Proteomes" id="UP000294902"/>
    </source>
</evidence>
<feature type="region of interest" description="Disordered" evidence="1">
    <location>
        <begin position="144"/>
        <end position="190"/>
    </location>
</feature>
<keyword evidence="3" id="KW-1185">Reference proteome</keyword>
<feature type="compositionally biased region" description="Basic and acidic residues" evidence="1">
    <location>
        <begin position="144"/>
        <end position="158"/>
    </location>
</feature>
<evidence type="ECO:0000256" key="1">
    <source>
        <dbReference type="SAM" id="MobiDB-lite"/>
    </source>
</evidence>
<proteinExistence type="predicted"/>
<protein>
    <submittedName>
        <fullName evidence="2">Uncharacterized protein</fullName>
    </submittedName>
</protein>
<accession>A0A4R3MQ96</accession>
<comment type="caution">
    <text evidence="2">The sequence shown here is derived from an EMBL/GenBank/DDBJ whole genome shotgun (WGS) entry which is preliminary data.</text>
</comment>
<dbReference type="EMBL" id="SMAL01000003">
    <property type="protein sequence ID" value="TCT15341.1"/>
    <property type="molecule type" value="Genomic_DNA"/>
</dbReference>
<dbReference type="RefSeq" id="WP_132250950.1">
    <property type="nucleotide sequence ID" value="NZ_SMAL01000003.1"/>
</dbReference>
<organism evidence="2 3">
    <name type="scientific">Natranaerovirga pectinivora</name>
    <dbReference type="NCBI Taxonomy" id="682400"/>
    <lineage>
        <taxon>Bacteria</taxon>
        <taxon>Bacillati</taxon>
        <taxon>Bacillota</taxon>
        <taxon>Clostridia</taxon>
        <taxon>Lachnospirales</taxon>
        <taxon>Natranaerovirgaceae</taxon>
        <taxon>Natranaerovirga</taxon>
    </lineage>
</organism>
<evidence type="ECO:0000313" key="2">
    <source>
        <dbReference type="EMBL" id="TCT15341.1"/>
    </source>
</evidence>
<dbReference type="Proteomes" id="UP000294902">
    <property type="component" value="Unassembled WGS sequence"/>
</dbReference>
<reference evidence="2 3" key="1">
    <citation type="submission" date="2019-03" db="EMBL/GenBank/DDBJ databases">
        <title>Genomic Encyclopedia of Type Strains, Phase IV (KMG-IV): sequencing the most valuable type-strain genomes for metagenomic binning, comparative biology and taxonomic classification.</title>
        <authorList>
            <person name="Goeker M."/>
        </authorList>
    </citation>
    <scope>NUCLEOTIDE SEQUENCE [LARGE SCALE GENOMIC DNA]</scope>
    <source>
        <strain evidence="2 3">DSM 24629</strain>
    </source>
</reference>
<dbReference type="AlphaFoldDB" id="A0A4R3MQ96"/>
<dbReference type="OrthoDB" id="2063172at2"/>
<gene>
    <name evidence="2" type="ORF">EDC18_10345</name>
</gene>